<protein>
    <recommendedName>
        <fullName evidence="1">Beta-lactamase class A catalytic domain-containing protein</fullName>
    </recommendedName>
</protein>
<dbReference type="InterPro" id="IPR012338">
    <property type="entry name" value="Beta-lactam/transpept-like"/>
</dbReference>
<reference evidence="2 3" key="1">
    <citation type="journal article" date="2016" name="Nat. Commun.">
        <title>Thousands of microbial genomes shed light on interconnected biogeochemical processes in an aquifer system.</title>
        <authorList>
            <person name="Anantharaman K."/>
            <person name="Brown C.T."/>
            <person name="Hug L.A."/>
            <person name="Sharon I."/>
            <person name="Castelle C.J."/>
            <person name="Probst A.J."/>
            <person name="Thomas B.C."/>
            <person name="Singh A."/>
            <person name="Wilkins M.J."/>
            <person name="Karaoz U."/>
            <person name="Brodie E.L."/>
            <person name="Williams K.H."/>
            <person name="Hubbard S.S."/>
            <person name="Banfield J.F."/>
        </authorList>
    </citation>
    <scope>NUCLEOTIDE SEQUENCE [LARGE SCALE GENOMIC DNA]</scope>
</reference>
<dbReference type="InterPro" id="IPR045155">
    <property type="entry name" value="Beta-lactam_cat"/>
</dbReference>
<proteinExistence type="predicted"/>
<dbReference type="PANTHER" id="PTHR35333:SF3">
    <property type="entry name" value="BETA-LACTAMASE-TYPE TRANSPEPTIDASE FOLD CONTAINING PROTEIN"/>
    <property type="match status" value="1"/>
</dbReference>
<dbReference type="Proteomes" id="UP000177050">
    <property type="component" value="Unassembled WGS sequence"/>
</dbReference>
<comment type="caution">
    <text evidence="2">The sequence shown here is derived from an EMBL/GenBank/DDBJ whole genome shotgun (WGS) entry which is preliminary data.</text>
</comment>
<dbReference type="AlphaFoldDB" id="A0A1F7L1Z8"/>
<organism evidence="2 3">
    <name type="scientific">Candidatus Roizmanbacteria bacterium RIFOXYD1_FULL_38_12</name>
    <dbReference type="NCBI Taxonomy" id="1802093"/>
    <lineage>
        <taxon>Bacteria</taxon>
        <taxon>Candidatus Roizmaniibacteriota</taxon>
    </lineage>
</organism>
<sequence length="318" mass="36361">MKSKLVILTLFLVFFLIGFVVGDKSFSEQSEDLLEMRETGYKYISPLLDCQIKDSSQQKQTVLLKNKLEEYITTQKEKQNATHVSVYFRDLANGPWMGIDEKELFTPASLLKIPIMMAVLKTAEKDPTILSQTIISRFIDDGVVQDVVPSKHLIEGQKYTIFELLERMIVYSDNQAKNLLLTNMTQESINRIYTDLGLDVPGVFTPDDFMTVKGYASFFRILYNASYLNKEMSNKALELLSKAEFAKGLTAGVPKDIVVAHKFGERTHGPEKQLHDCGIIYFPHRSYILCVMTRGDRWENLTSIIRTVSRIVYDEVEP</sequence>
<name>A0A1F7L1Z8_9BACT</name>
<dbReference type="InterPro" id="IPR000871">
    <property type="entry name" value="Beta-lactam_class-A"/>
</dbReference>
<evidence type="ECO:0000313" key="2">
    <source>
        <dbReference type="EMBL" id="OGK74109.1"/>
    </source>
</evidence>
<dbReference type="GO" id="GO:0008800">
    <property type="term" value="F:beta-lactamase activity"/>
    <property type="evidence" value="ECO:0007669"/>
    <property type="project" value="InterPro"/>
</dbReference>
<dbReference type="SUPFAM" id="SSF56601">
    <property type="entry name" value="beta-lactamase/transpeptidase-like"/>
    <property type="match status" value="1"/>
</dbReference>
<feature type="domain" description="Beta-lactamase class A catalytic" evidence="1">
    <location>
        <begin position="85"/>
        <end position="293"/>
    </location>
</feature>
<dbReference type="EMBL" id="MGBR01000001">
    <property type="protein sequence ID" value="OGK74109.1"/>
    <property type="molecule type" value="Genomic_DNA"/>
</dbReference>
<accession>A0A1F7L1Z8</accession>
<dbReference type="GO" id="GO:0030655">
    <property type="term" value="P:beta-lactam antibiotic catabolic process"/>
    <property type="evidence" value="ECO:0007669"/>
    <property type="project" value="InterPro"/>
</dbReference>
<dbReference type="PANTHER" id="PTHR35333">
    <property type="entry name" value="BETA-LACTAMASE"/>
    <property type="match status" value="1"/>
</dbReference>
<dbReference type="GO" id="GO:0046677">
    <property type="term" value="P:response to antibiotic"/>
    <property type="evidence" value="ECO:0007669"/>
    <property type="project" value="InterPro"/>
</dbReference>
<dbReference type="Pfam" id="PF13354">
    <property type="entry name" value="Beta-lactamase2"/>
    <property type="match status" value="1"/>
</dbReference>
<evidence type="ECO:0000259" key="1">
    <source>
        <dbReference type="Pfam" id="PF13354"/>
    </source>
</evidence>
<dbReference type="Gene3D" id="3.40.710.10">
    <property type="entry name" value="DD-peptidase/beta-lactamase superfamily"/>
    <property type="match status" value="1"/>
</dbReference>
<evidence type="ECO:0000313" key="3">
    <source>
        <dbReference type="Proteomes" id="UP000177050"/>
    </source>
</evidence>
<gene>
    <name evidence="2" type="ORF">A3K52_05045</name>
</gene>